<protein>
    <submittedName>
        <fullName evidence="1">Uncharacterized protein</fullName>
    </submittedName>
</protein>
<evidence type="ECO:0000313" key="1">
    <source>
        <dbReference type="EMBL" id="QBY55457.1"/>
    </source>
</evidence>
<gene>
    <name evidence="1" type="ORF">E0W60_30945</name>
</gene>
<name>A0A4P7LRP5_9BURK</name>
<dbReference type="OrthoDB" id="7564104at2"/>
<geneLocation type="plasmid" evidence="1">
    <name>unnamed1</name>
</geneLocation>
<dbReference type="RefSeq" id="WP_135706699.1">
    <property type="nucleotide sequence ID" value="NZ_CP038636.1"/>
</dbReference>
<reference evidence="1 2" key="1">
    <citation type="submission" date="2019-03" db="EMBL/GenBank/DDBJ databases">
        <title>Efficiently degradation of phenoxyalkanoic acid herbicides by Cupriavidus oxalaticus strain X32.</title>
        <authorList>
            <person name="Sheng X."/>
        </authorList>
    </citation>
    <scope>NUCLEOTIDE SEQUENCE [LARGE SCALE GENOMIC DNA]</scope>
    <source>
        <strain evidence="1 2">X32</strain>
        <plasmid evidence="1 2">unnamed1</plasmid>
    </source>
</reference>
<dbReference type="EMBL" id="CP038636">
    <property type="protein sequence ID" value="QBY55457.1"/>
    <property type="molecule type" value="Genomic_DNA"/>
</dbReference>
<accession>A0A4P7LRP5</accession>
<keyword evidence="1" id="KW-0614">Plasmid</keyword>
<organism evidence="1 2">
    <name type="scientific">Cupriavidus oxalaticus</name>
    <dbReference type="NCBI Taxonomy" id="96344"/>
    <lineage>
        <taxon>Bacteria</taxon>
        <taxon>Pseudomonadati</taxon>
        <taxon>Pseudomonadota</taxon>
        <taxon>Betaproteobacteria</taxon>
        <taxon>Burkholderiales</taxon>
        <taxon>Burkholderiaceae</taxon>
        <taxon>Cupriavidus</taxon>
    </lineage>
</organism>
<dbReference type="AlphaFoldDB" id="A0A4P7LRP5"/>
<dbReference type="Proteomes" id="UP000295294">
    <property type="component" value="Plasmid unnamed1"/>
</dbReference>
<sequence length="168" mass="16520">MAHSGYQNWRLDPYPRLREALVPEYALLEPEQIEAMIEHTFGPGLSAEQYEGLFGALTRAASNAGRAVGLVAQKAAPVVTSALPGIAQGALLGAALGPVGIVAGAALGGAASALAKHGKGAFGDVGKTVNAGLGFAGMLTPGGAFGRGLLGAVTDGGGLGGVTRAAQC</sequence>
<proteinExistence type="predicted"/>
<evidence type="ECO:0000313" key="2">
    <source>
        <dbReference type="Proteomes" id="UP000295294"/>
    </source>
</evidence>
<dbReference type="KEGG" id="cox:E0W60_30945"/>